<evidence type="ECO:0000313" key="15">
    <source>
        <dbReference type="Proteomes" id="UP001180487"/>
    </source>
</evidence>
<dbReference type="PANTHER" id="PTHR45339">
    <property type="entry name" value="HYBRID SIGNAL TRANSDUCTION HISTIDINE KINASE J"/>
    <property type="match status" value="1"/>
</dbReference>
<dbReference type="SMART" id="SM00086">
    <property type="entry name" value="PAC"/>
    <property type="match status" value="3"/>
</dbReference>
<dbReference type="CDD" id="cd00082">
    <property type="entry name" value="HisKA"/>
    <property type="match status" value="1"/>
</dbReference>
<dbReference type="SMART" id="SM00448">
    <property type="entry name" value="REC"/>
    <property type="match status" value="2"/>
</dbReference>
<sequence length="1451" mass="158277">MLAGLLLVGFFVIYVHLTAVDRVDTNERNRLQVQADVIAYEIQRNLTATNLALTGVLQDYVDSPGVVGPVSDISRRLRALGVAVPGLRAVVMLDANGEVIAASRTDLIGLNLAHRDYFKLARDKPDAHKLYLSAPYTSVMNDLVVSATRVVVGVDGVFAGVLVATLDPEYFTGIFRPTMYAPDVWGFVVHGDGQQVLNFPRKRNIDGTNLNQPGFFFNRHRQSGQTASVLTGAAYAAGEQRVMALRTIQPAVLEMDKALVIGLSREISAIARPLQTQATIYGLFYAALVLLCCGGLYWMQTRRTRLEVLASERDHERLEAADRLKLALRGANLGLWSFHAPTGAGTFDESSRAMLGYTMTDLQDDPEFWRRRIHPDDMPAYNAARTACMDGSVPFYEVIYRIQHRLGHWVWILGRAQAIERDAQGQAITIMGTHMDITAAKTAEQEVIRTRNELQAVFENMNDAVFVFDPQHRIARINREGRTMLGLFDVDTPFEEVLASVDAVLPNGDPVPPDQWPSRRGLRGQFVRDMQMEIRRRGSDKSVFVELSTAPIREASGAIELLIVTCKDVSERLLTHALRESEARFRTLIEDAPLAIAILRAGLIVYCNPRYRALHGFLETDNLSGIPWSEMISDESRTVLQEQEALIQQDSHTDLMFEALGMGKDGRRVPVFKTTTRVVLADGPATLVFAQDISAQKLAEAEMLEARNAAEAANRSKAEFLANMSHEIRSPLNAILGLAYLLEQSRLDAGAQDMVRKIRVSGRSLLGIINDILDISKIEAGHMLLEHAPFRLSDVVDNLATTMGIAAGDKNIELIIHPLPAAMANLQGDALRLEQVLVNLTGNAIKFTHAGQVEVRVELVSEKPESPMVRFSVKDTGIGIPPELQANVFSAFTQADSSTTRRFGGTGLGLAICRQLVQLMGGEIGVISTPGRGSEFWFTLPLRQSDMADASSPDMVHVDALVADDSDIALDAVVSIAQRLGWQVHGVHSGEAVLNQVLEAPRDKLPNVVVLDWKMPGLDGLATVRAIREGMPQELCPIVIMATAYSLSSLAMQPGVDMVDAILSKPVTSSTLFNAVMEAQRRRSAAAGLPAALRQVSSPSLAGVRVLVVDDSEINREVAQRILSDQGATVSLAEHGQAALDWLKAQPDAVDLVLMDVQMPVMDGIEATRQLRLLPQFHNLPIVALTAGAFKSQQEAAYAAGMTDFISKPFDVPSTIALIQRLRRRGNPDAAPAEPSAPVPLAPEPLVQDAPTELSVIDVGKGLRIWTDLKVYKTYLRRFVDTYRRAVEEMNASLAQDQRDAAAALAHKLSGVAANMALPDTQRLAAEAERILLSGYDATGVLSRLDAALRLAIEAVERFAPLAVAVDMPPPPSAPATPEVLDALAPQLEALLAALDTDNPTPIEAILAQLSSILPASELVAIQEAVRDFDFRGAEAHTRKLAQAHGIRSKE</sequence>
<dbReference type="CDD" id="cd00130">
    <property type="entry name" value="PAS"/>
    <property type="match status" value="3"/>
</dbReference>
<keyword evidence="8" id="KW-0812">Transmembrane</keyword>
<dbReference type="InterPro" id="IPR036890">
    <property type="entry name" value="HATPase_C_sf"/>
</dbReference>
<dbReference type="EC" id="2.7.13.3" evidence="2"/>
<feature type="domain" description="PAC" evidence="12">
    <location>
        <begin position="396"/>
        <end position="449"/>
    </location>
</feature>
<dbReference type="PROSITE" id="PS50894">
    <property type="entry name" value="HPT"/>
    <property type="match status" value="1"/>
</dbReference>
<dbReference type="Pfam" id="PF13188">
    <property type="entry name" value="PAS_8"/>
    <property type="match status" value="1"/>
</dbReference>
<feature type="domain" description="Histidine kinase" evidence="9">
    <location>
        <begin position="723"/>
        <end position="944"/>
    </location>
</feature>
<dbReference type="InterPro" id="IPR013656">
    <property type="entry name" value="PAS_4"/>
</dbReference>
<evidence type="ECO:0000259" key="13">
    <source>
        <dbReference type="PROSITE" id="PS50894"/>
    </source>
</evidence>
<dbReference type="Pfam" id="PF02518">
    <property type="entry name" value="HATPase_c"/>
    <property type="match status" value="1"/>
</dbReference>
<evidence type="ECO:0000256" key="4">
    <source>
        <dbReference type="ARBA" id="ARBA00023012"/>
    </source>
</evidence>
<feature type="domain" description="PAS" evidence="11">
    <location>
        <begin position="450"/>
        <end position="487"/>
    </location>
</feature>
<dbReference type="SMART" id="SM00388">
    <property type="entry name" value="HisKA"/>
    <property type="match status" value="1"/>
</dbReference>
<dbReference type="SUPFAM" id="SSF55874">
    <property type="entry name" value="ATPase domain of HSP90 chaperone/DNA topoisomerase II/histidine kinase"/>
    <property type="match status" value="1"/>
</dbReference>
<organism evidence="14 15">
    <name type="scientific">Rhodoferax ferrireducens</name>
    <dbReference type="NCBI Taxonomy" id="192843"/>
    <lineage>
        <taxon>Bacteria</taxon>
        <taxon>Pseudomonadati</taxon>
        <taxon>Pseudomonadota</taxon>
        <taxon>Betaproteobacteria</taxon>
        <taxon>Burkholderiales</taxon>
        <taxon>Comamonadaceae</taxon>
        <taxon>Rhodoferax</taxon>
    </lineage>
</organism>
<dbReference type="SUPFAM" id="SSF47384">
    <property type="entry name" value="Homodimeric domain of signal transducing histidine kinase"/>
    <property type="match status" value="1"/>
</dbReference>
<evidence type="ECO:0000256" key="2">
    <source>
        <dbReference type="ARBA" id="ARBA00012438"/>
    </source>
</evidence>
<dbReference type="Gene3D" id="3.40.50.2300">
    <property type="match status" value="2"/>
</dbReference>
<dbReference type="PROSITE" id="PS50112">
    <property type="entry name" value="PAS"/>
    <property type="match status" value="1"/>
</dbReference>
<dbReference type="SMART" id="SM00091">
    <property type="entry name" value="PAS"/>
    <property type="match status" value="3"/>
</dbReference>
<dbReference type="InterPro" id="IPR036641">
    <property type="entry name" value="HPT_dom_sf"/>
</dbReference>
<dbReference type="InterPro" id="IPR003661">
    <property type="entry name" value="HisK_dim/P_dom"/>
</dbReference>
<dbReference type="InterPro" id="IPR000014">
    <property type="entry name" value="PAS"/>
</dbReference>
<dbReference type="CDD" id="cd12914">
    <property type="entry name" value="PDC1_DGC_like"/>
    <property type="match status" value="1"/>
</dbReference>
<evidence type="ECO:0000256" key="5">
    <source>
        <dbReference type="PROSITE-ProRule" id="PRU00110"/>
    </source>
</evidence>
<evidence type="ECO:0000259" key="11">
    <source>
        <dbReference type="PROSITE" id="PS50112"/>
    </source>
</evidence>
<dbReference type="NCBIfam" id="TIGR00229">
    <property type="entry name" value="sensory_box"/>
    <property type="match status" value="2"/>
</dbReference>
<evidence type="ECO:0000259" key="9">
    <source>
        <dbReference type="PROSITE" id="PS50109"/>
    </source>
</evidence>
<reference evidence="14 15" key="1">
    <citation type="submission" date="2023-07" db="EMBL/GenBank/DDBJ databases">
        <title>Sorghum-associated microbial communities from plants grown in Nebraska, USA.</title>
        <authorList>
            <person name="Schachtman D."/>
        </authorList>
    </citation>
    <scope>NUCLEOTIDE SEQUENCE [LARGE SCALE GENOMIC DNA]</scope>
    <source>
        <strain evidence="14 15">BE313</strain>
    </source>
</reference>
<evidence type="ECO:0000256" key="8">
    <source>
        <dbReference type="SAM" id="Phobius"/>
    </source>
</evidence>
<dbReference type="RefSeq" id="WP_310374662.1">
    <property type="nucleotide sequence ID" value="NZ_JAVDXT010000003.1"/>
</dbReference>
<dbReference type="InterPro" id="IPR011006">
    <property type="entry name" value="CheY-like_superfamily"/>
</dbReference>
<dbReference type="Proteomes" id="UP001180487">
    <property type="component" value="Unassembled WGS sequence"/>
</dbReference>
<feature type="modified residue" description="Phosphohistidine" evidence="5">
    <location>
        <position position="1307"/>
    </location>
</feature>
<dbReference type="Gene3D" id="1.10.287.130">
    <property type="match status" value="1"/>
</dbReference>
<dbReference type="InterPro" id="IPR001610">
    <property type="entry name" value="PAC"/>
</dbReference>
<dbReference type="Pfam" id="PF08448">
    <property type="entry name" value="PAS_4"/>
    <property type="match status" value="1"/>
</dbReference>
<proteinExistence type="predicted"/>
<evidence type="ECO:0000313" key="14">
    <source>
        <dbReference type="EMBL" id="MDR7378474.1"/>
    </source>
</evidence>
<keyword evidence="8" id="KW-1133">Transmembrane helix</keyword>
<dbReference type="SUPFAM" id="SSF52172">
    <property type="entry name" value="CheY-like"/>
    <property type="match status" value="2"/>
</dbReference>
<dbReference type="Pfam" id="PF00072">
    <property type="entry name" value="Response_reg"/>
    <property type="match status" value="2"/>
</dbReference>
<evidence type="ECO:0000256" key="7">
    <source>
        <dbReference type="SAM" id="MobiDB-lite"/>
    </source>
</evidence>
<feature type="modified residue" description="4-aspartylphosphate" evidence="6">
    <location>
        <position position="1012"/>
    </location>
</feature>
<protein>
    <recommendedName>
        <fullName evidence="2">histidine kinase</fullName>
        <ecNumber evidence="2">2.7.13.3</ecNumber>
    </recommendedName>
</protein>
<evidence type="ECO:0000256" key="6">
    <source>
        <dbReference type="PROSITE-ProRule" id="PRU00169"/>
    </source>
</evidence>
<dbReference type="PROSITE" id="PS50113">
    <property type="entry name" value="PAC"/>
    <property type="match status" value="2"/>
</dbReference>
<dbReference type="PANTHER" id="PTHR45339:SF5">
    <property type="entry name" value="HISTIDINE KINASE"/>
    <property type="match status" value="1"/>
</dbReference>
<feature type="domain" description="PAC" evidence="12">
    <location>
        <begin position="528"/>
        <end position="581"/>
    </location>
</feature>
<evidence type="ECO:0000256" key="1">
    <source>
        <dbReference type="ARBA" id="ARBA00000085"/>
    </source>
</evidence>
<feature type="region of interest" description="Disordered" evidence="7">
    <location>
        <begin position="1223"/>
        <end position="1242"/>
    </location>
</feature>
<dbReference type="InterPro" id="IPR035965">
    <property type="entry name" value="PAS-like_dom_sf"/>
</dbReference>
<comment type="catalytic activity">
    <reaction evidence="1">
        <text>ATP + protein L-histidine = ADP + protein N-phospho-L-histidine.</text>
        <dbReference type="EC" id="2.7.13.3"/>
    </reaction>
</comment>
<dbReference type="SUPFAM" id="SSF47226">
    <property type="entry name" value="Histidine-containing phosphotransfer domain, HPT domain"/>
    <property type="match status" value="1"/>
</dbReference>
<feature type="domain" description="HPt" evidence="13">
    <location>
        <begin position="1268"/>
        <end position="1359"/>
    </location>
</feature>
<comment type="caution">
    <text evidence="14">The sequence shown here is derived from an EMBL/GenBank/DDBJ whole genome shotgun (WGS) entry which is preliminary data.</text>
</comment>
<dbReference type="Pfam" id="PF01627">
    <property type="entry name" value="Hpt"/>
    <property type="match status" value="1"/>
</dbReference>
<dbReference type="Gene3D" id="3.30.450.20">
    <property type="entry name" value="PAS domain"/>
    <property type="match status" value="4"/>
</dbReference>
<dbReference type="Pfam" id="PF08447">
    <property type="entry name" value="PAS_3"/>
    <property type="match status" value="1"/>
</dbReference>
<dbReference type="InterPro" id="IPR004358">
    <property type="entry name" value="Sig_transdc_His_kin-like_C"/>
</dbReference>
<dbReference type="InterPro" id="IPR005467">
    <property type="entry name" value="His_kinase_dom"/>
</dbReference>
<dbReference type="InterPro" id="IPR008207">
    <property type="entry name" value="Sig_transdc_His_kin_Hpt_dom"/>
</dbReference>
<keyword evidence="4" id="KW-0902">Two-component regulatory system</keyword>
<dbReference type="InterPro" id="IPR001789">
    <property type="entry name" value="Sig_transdc_resp-reg_receiver"/>
</dbReference>
<dbReference type="SMART" id="SM00387">
    <property type="entry name" value="HATPase_c"/>
    <property type="match status" value="1"/>
</dbReference>
<name>A0ABU2CAW2_9BURK</name>
<feature type="domain" description="Response regulatory" evidence="10">
    <location>
        <begin position="959"/>
        <end position="1080"/>
    </location>
</feature>
<dbReference type="Gene3D" id="1.20.120.160">
    <property type="entry name" value="HPT domain"/>
    <property type="match status" value="1"/>
</dbReference>
<dbReference type="EMBL" id="JAVDXT010000003">
    <property type="protein sequence ID" value="MDR7378474.1"/>
    <property type="molecule type" value="Genomic_DNA"/>
</dbReference>
<dbReference type="Gene3D" id="3.30.565.10">
    <property type="entry name" value="Histidine kinase-like ATPase, C-terminal domain"/>
    <property type="match status" value="1"/>
</dbReference>
<feature type="domain" description="Response regulatory" evidence="10">
    <location>
        <begin position="1105"/>
        <end position="1223"/>
    </location>
</feature>
<keyword evidence="15" id="KW-1185">Reference proteome</keyword>
<dbReference type="PRINTS" id="PR00344">
    <property type="entry name" value="BCTRLSENSOR"/>
</dbReference>
<gene>
    <name evidence="14" type="ORF">J2X19_003168</name>
</gene>
<accession>A0ABU2CAW2</accession>
<dbReference type="PROSITE" id="PS50109">
    <property type="entry name" value="HIS_KIN"/>
    <property type="match status" value="1"/>
</dbReference>
<dbReference type="InterPro" id="IPR003594">
    <property type="entry name" value="HATPase_dom"/>
</dbReference>
<dbReference type="PROSITE" id="PS50110">
    <property type="entry name" value="RESPONSE_REGULATORY"/>
    <property type="match status" value="2"/>
</dbReference>
<feature type="modified residue" description="4-aspartylphosphate" evidence="6">
    <location>
        <position position="1156"/>
    </location>
</feature>
<dbReference type="InterPro" id="IPR036097">
    <property type="entry name" value="HisK_dim/P_sf"/>
</dbReference>
<dbReference type="InterPro" id="IPR000700">
    <property type="entry name" value="PAS-assoc_C"/>
</dbReference>
<keyword evidence="3 6" id="KW-0597">Phosphoprotein</keyword>
<dbReference type="Pfam" id="PF00512">
    <property type="entry name" value="HisKA"/>
    <property type="match status" value="1"/>
</dbReference>
<evidence type="ECO:0000259" key="10">
    <source>
        <dbReference type="PROSITE" id="PS50110"/>
    </source>
</evidence>
<dbReference type="InterPro" id="IPR013655">
    <property type="entry name" value="PAS_fold_3"/>
</dbReference>
<dbReference type="CDD" id="cd16922">
    <property type="entry name" value="HATPase_EvgS-ArcB-TorS-like"/>
    <property type="match status" value="1"/>
</dbReference>
<dbReference type="SUPFAM" id="SSF55785">
    <property type="entry name" value="PYP-like sensor domain (PAS domain)"/>
    <property type="match status" value="3"/>
</dbReference>
<evidence type="ECO:0000259" key="12">
    <source>
        <dbReference type="PROSITE" id="PS50113"/>
    </source>
</evidence>
<evidence type="ECO:0000256" key="3">
    <source>
        <dbReference type="ARBA" id="ARBA00022553"/>
    </source>
</evidence>
<keyword evidence="8" id="KW-0472">Membrane</keyword>
<feature type="transmembrane region" description="Helical" evidence="8">
    <location>
        <begin position="278"/>
        <end position="299"/>
    </location>
</feature>
<dbReference type="CDD" id="cd17546">
    <property type="entry name" value="REC_hyHK_CKI1_RcsC-like"/>
    <property type="match status" value="2"/>
</dbReference>